<dbReference type="Proteomes" id="UP001454036">
    <property type="component" value="Unassembled WGS sequence"/>
</dbReference>
<evidence type="ECO:0000256" key="6">
    <source>
        <dbReference type="ARBA" id="ARBA00023055"/>
    </source>
</evidence>
<keyword evidence="3" id="KW-0812">Transmembrane</keyword>
<evidence type="ECO:0000256" key="3">
    <source>
        <dbReference type="ARBA" id="ARBA00022692"/>
    </source>
</evidence>
<evidence type="ECO:0000256" key="1">
    <source>
        <dbReference type="ARBA" id="ARBA00004586"/>
    </source>
</evidence>
<protein>
    <recommendedName>
        <fullName evidence="10">SMP-LTD domain-containing protein</fullName>
    </recommendedName>
</protein>
<keyword evidence="12" id="KW-1185">Reference proteome</keyword>
<gene>
    <name evidence="11" type="ORF">LIER_23872</name>
</gene>
<evidence type="ECO:0000313" key="11">
    <source>
        <dbReference type="EMBL" id="GAA0169364.1"/>
    </source>
</evidence>
<feature type="region of interest" description="Disordered" evidence="9">
    <location>
        <begin position="298"/>
        <end position="325"/>
    </location>
</feature>
<name>A0AAV3QZ89_LITER</name>
<keyword evidence="6" id="KW-0445">Lipid transport</keyword>
<keyword evidence="8" id="KW-0472">Membrane</keyword>
<dbReference type="Pfam" id="PF23065">
    <property type="entry name" value="PH_SMPa"/>
    <property type="match status" value="1"/>
</dbReference>
<evidence type="ECO:0000256" key="2">
    <source>
        <dbReference type="ARBA" id="ARBA00022448"/>
    </source>
</evidence>
<dbReference type="InterPro" id="IPR031468">
    <property type="entry name" value="SMP_LBD"/>
</dbReference>
<dbReference type="GO" id="GO:0006869">
    <property type="term" value="P:lipid transport"/>
    <property type="evidence" value="ECO:0007669"/>
    <property type="project" value="UniProtKB-KW"/>
</dbReference>
<comment type="subcellular location">
    <subcellularLocation>
        <location evidence="1">Endoplasmic reticulum membrane</location>
    </subcellularLocation>
</comment>
<feature type="region of interest" description="Disordered" evidence="9">
    <location>
        <begin position="680"/>
        <end position="737"/>
    </location>
</feature>
<proteinExistence type="predicted"/>
<evidence type="ECO:0000313" key="12">
    <source>
        <dbReference type="Proteomes" id="UP001454036"/>
    </source>
</evidence>
<keyword evidence="2" id="KW-0813">Transport</keyword>
<sequence length="822" mass="91840">MFVLLVIFFGFILGVLTVLAVEAVCFVFLIEWLNKKNEKDGKLVGGSLKDSFIGTDLDPSIFYNKQGFVWILESSKIPKGWPFDKIAKEQKPKNEFLEITPERKHAKIKDHCLILIDPDGSQTKIPLKGCKIEAVSASALPSRKWAKRFPVKVEGKESEIYKGCKTVFVYLETSWEKESWCKALRLASCDDKEKLNWVTKLSTEFHNYVTSLYTEYPSFIKPSTDISADPVDRSLMIDGSSSKVRQFLKRLTKKASKKDIEVKTSSTPILSCDERKKTLKSHSFGDSAFPAGWERMVPAANPNNAESNKSSSSSSSVTTGKEGRLSTIYDKNPEDMIFSDEGTLCWNLLISRLFFDAKNNMQIKTALQSRFQRTLSNMRSPSYIGEITCTSVDTGNVPPHIHGMRVLASNMNEVWAFEVDIEYAGGAVLGVETRLEVGELDAQKEEELNNESSSVGEVTTDLLEGIEYLGKQLNISEDAAADMEPKNKIDHKPDDSKSCKMLTRASSQVSRLKSVLHSVAKQVSQVPLSLGIKVSSLRGTVRLYIKPPPSDQIWFGFTSMPEIELSLDSFVGDHKVTSGHLALFLISRFKASIRETLVLPNCESINIPWMLADKDDWVPRKVAPFMWIHQDSVADTTNNQEVAGSRMANIVSEVVNSTNKQEAHGSQQGNLVSKIGEVPSVPHDVEDDESVKVSESSVSRANTPPIPQTTSNDHLPQTTSNDHISDDSSIVSQDNDESLDKISCVSSRGTVESQVTSRSVTFSDEPLQTMENEEMRPQRLLTKARMLGFRKKVGEKLEEKRRHLEEKGKTIVEKMRESKLNN</sequence>
<reference evidence="11 12" key="1">
    <citation type="submission" date="2024-01" db="EMBL/GenBank/DDBJ databases">
        <title>The complete chloroplast genome sequence of Lithospermum erythrorhizon: insights into the phylogenetic relationship among Boraginaceae species and the maternal lineages of purple gromwells.</title>
        <authorList>
            <person name="Okada T."/>
            <person name="Watanabe K."/>
        </authorList>
    </citation>
    <scope>NUCLEOTIDE SEQUENCE [LARGE SCALE GENOMIC DNA]</scope>
</reference>
<keyword evidence="4" id="KW-0256">Endoplasmic reticulum</keyword>
<dbReference type="GO" id="GO:0005789">
    <property type="term" value="C:endoplasmic reticulum membrane"/>
    <property type="evidence" value="ECO:0007669"/>
    <property type="project" value="UniProtKB-SubCell"/>
</dbReference>
<dbReference type="CDD" id="cd21675">
    <property type="entry name" value="SMP_TEX2"/>
    <property type="match status" value="1"/>
</dbReference>
<evidence type="ECO:0000256" key="8">
    <source>
        <dbReference type="ARBA" id="ARBA00023136"/>
    </source>
</evidence>
<dbReference type="PROSITE" id="PS51847">
    <property type="entry name" value="SMP"/>
    <property type="match status" value="1"/>
</dbReference>
<evidence type="ECO:0000256" key="5">
    <source>
        <dbReference type="ARBA" id="ARBA00022989"/>
    </source>
</evidence>
<dbReference type="InterPro" id="IPR057080">
    <property type="entry name" value="PH_SMPa"/>
</dbReference>
<evidence type="ECO:0000256" key="4">
    <source>
        <dbReference type="ARBA" id="ARBA00022824"/>
    </source>
</evidence>
<feature type="compositionally biased region" description="Polar residues" evidence="9">
    <location>
        <begin position="708"/>
        <end position="733"/>
    </location>
</feature>
<evidence type="ECO:0000256" key="7">
    <source>
        <dbReference type="ARBA" id="ARBA00023121"/>
    </source>
</evidence>
<comment type="caution">
    <text evidence="11">The sequence shown here is derived from an EMBL/GenBank/DDBJ whole genome shotgun (WGS) entry which is preliminary data.</text>
</comment>
<dbReference type="PANTHER" id="PTHR13466">
    <property type="entry name" value="TEX2 PROTEIN-RELATED"/>
    <property type="match status" value="1"/>
</dbReference>
<dbReference type="EMBL" id="BAABME010006818">
    <property type="protein sequence ID" value="GAA0169364.1"/>
    <property type="molecule type" value="Genomic_DNA"/>
</dbReference>
<evidence type="ECO:0000256" key="9">
    <source>
        <dbReference type="SAM" id="MobiDB-lite"/>
    </source>
</evidence>
<evidence type="ECO:0000259" key="10">
    <source>
        <dbReference type="PROSITE" id="PS51847"/>
    </source>
</evidence>
<keyword evidence="5" id="KW-1133">Transmembrane helix</keyword>
<dbReference type="AlphaFoldDB" id="A0AAV3QZ89"/>
<organism evidence="11 12">
    <name type="scientific">Lithospermum erythrorhizon</name>
    <name type="common">Purple gromwell</name>
    <name type="synonym">Lithospermum officinale var. erythrorhizon</name>
    <dbReference type="NCBI Taxonomy" id="34254"/>
    <lineage>
        <taxon>Eukaryota</taxon>
        <taxon>Viridiplantae</taxon>
        <taxon>Streptophyta</taxon>
        <taxon>Embryophyta</taxon>
        <taxon>Tracheophyta</taxon>
        <taxon>Spermatophyta</taxon>
        <taxon>Magnoliopsida</taxon>
        <taxon>eudicotyledons</taxon>
        <taxon>Gunneridae</taxon>
        <taxon>Pentapetalae</taxon>
        <taxon>asterids</taxon>
        <taxon>lamiids</taxon>
        <taxon>Boraginales</taxon>
        <taxon>Boraginaceae</taxon>
        <taxon>Boraginoideae</taxon>
        <taxon>Lithospermeae</taxon>
        <taxon>Lithospermum</taxon>
    </lineage>
</organism>
<feature type="domain" description="SMP-LTD" evidence="10">
    <location>
        <begin position="340"/>
        <end position="608"/>
    </location>
</feature>
<keyword evidence="7" id="KW-0446">Lipid-binding</keyword>
<dbReference type="GO" id="GO:0008289">
    <property type="term" value="F:lipid binding"/>
    <property type="evidence" value="ECO:0007669"/>
    <property type="project" value="UniProtKB-KW"/>
</dbReference>
<accession>A0AAV3QZ89</accession>
<dbReference type="PANTHER" id="PTHR13466:SF0">
    <property type="entry name" value="SMP-LTD DOMAIN-CONTAINING PROTEIN"/>
    <property type="match status" value="1"/>
</dbReference>